<keyword evidence="1" id="KW-0472">Membrane</keyword>
<keyword evidence="3" id="KW-1185">Reference proteome</keyword>
<evidence type="ECO:0000256" key="1">
    <source>
        <dbReference type="SAM" id="Phobius"/>
    </source>
</evidence>
<feature type="transmembrane region" description="Helical" evidence="1">
    <location>
        <begin position="130"/>
        <end position="152"/>
    </location>
</feature>
<feature type="transmembrane region" description="Helical" evidence="1">
    <location>
        <begin position="87"/>
        <end position="109"/>
    </location>
</feature>
<feature type="transmembrane region" description="Helical" evidence="1">
    <location>
        <begin position="164"/>
        <end position="184"/>
    </location>
</feature>
<name>A0A0M0KV58_9BACI</name>
<comment type="caution">
    <text evidence="2">The sequence shown here is derived from an EMBL/GenBank/DDBJ whole genome shotgun (WGS) entry which is preliminary data.</text>
</comment>
<dbReference type="EMBL" id="LILC01000023">
    <property type="protein sequence ID" value="KOO42706.1"/>
    <property type="molecule type" value="Genomic_DNA"/>
</dbReference>
<evidence type="ECO:0000313" key="2">
    <source>
        <dbReference type="EMBL" id="KOO42706.1"/>
    </source>
</evidence>
<sequence length="254" mass="29009">MPVKNKRLSIPYPSDDEIEKQVNMIVAKGLTKKLSFFSSLYELMRQVGWRAIFINRVEGLITGILTLIVWAYFYLGNHTSSADTSHFYVLLFVLSPLIFISLMLCSYYYKKLAQTFELEMTTKYTIFQLLAVKMLVFSSVAIIINMTCVFLLSLTFNVDVLRGILLSMTGLFSFSAGLLLFLMSGNFLRRVFVFMGVWGLVNGSSFIVCGEQYQFILKELPSFVYGIILAVSFCVYMISLKHVFNRKQEEGLSC</sequence>
<reference evidence="3" key="1">
    <citation type="submission" date="2015-08" db="EMBL/GenBank/DDBJ databases">
        <title>Fjat-14210 dsm16467.</title>
        <authorList>
            <person name="Liu B."/>
            <person name="Wang J."/>
            <person name="Zhu Y."/>
            <person name="Liu G."/>
            <person name="Chen Q."/>
            <person name="Chen Z."/>
            <person name="Lan J."/>
            <person name="Che J."/>
            <person name="Ge C."/>
            <person name="Shi H."/>
            <person name="Pan Z."/>
            <person name="Liu X."/>
        </authorList>
    </citation>
    <scope>NUCLEOTIDE SEQUENCE [LARGE SCALE GENOMIC DNA]</scope>
    <source>
        <strain evidence="3">DSM 16467</strain>
    </source>
</reference>
<dbReference type="OrthoDB" id="1911369at2"/>
<keyword evidence="1" id="KW-0812">Transmembrane</keyword>
<dbReference type="STRING" id="284581.AMD01_16295"/>
<protein>
    <recommendedName>
        <fullName evidence="4">ABC-2 family transporter protein</fullName>
    </recommendedName>
</protein>
<dbReference type="RefSeq" id="WP_053402504.1">
    <property type="nucleotide sequence ID" value="NZ_LILC01000023.1"/>
</dbReference>
<evidence type="ECO:0000313" key="3">
    <source>
        <dbReference type="Proteomes" id="UP000037558"/>
    </source>
</evidence>
<dbReference type="AlphaFoldDB" id="A0A0M0KV58"/>
<gene>
    <name evidence="2" type="ORF">AMD01_16295</name>
</gene>
<feature type="transmembrane region" description="Helical" evidence="1">
    <location>
        <begin position="220"/>
        <end position="238"/>
    </location>
</feature>
<keyword evidence="1" id="KW-1133">Transmembrane helix</keyword>
<feature type="transmembrane region" description="Helical" evidence="1">
    <location>
        <begin position="191"/>
        <end position="208"/>
    </location>
</feature>
<evidence type="ECO:0008006" key="4">
    <source>
        <dbReference type="Google" id="ProtNLM"/>
    </source>
</evidence>
<dbReference type="Proteomes" id="UP000037558">
    <property type="component" value="Unassembled WGS sequence"/>
</dbReference>
<organism evidence="2 3">
    <name type="scientific">Priestia koreensis</name>
    <dbReference type="NCBI Taxonomy" id="284581"/>
    <lineage>
        <taxon>Bacteria</taxon>
        <taxon>Bacillati</taxon>
        <taxon>Bacillota</taxon>
        <taxon>Bacilli</taxon>
        <taxon>Bacillales</taxon>
        <taxon>Bacillaceae</taxon>
        <taxon>Priestia</taxon>
    </lineage>
</organism>
<proteinExistence type="predicted"/>
<dbReference type="PATRIC" id="fig|284581.3.peg.2759"/>
<feature type="transmembrane region" description="Helical" evidence="1">
    <location>
        <begin position="53"/>
        <end position="75"/>
    </location>
</feature>
<accession>A0A0M0KV58</accession>